<feature type="transmembrane region" description="Helical" evidence="1">
    <location>
        <begin position="38"/>
        <end position="59"/>
    </location>
</feature>
<feature type="transmembrane region" description="Helical" evidence="1">
    <location>
        <begin position="116"/>
        <end position="136"/>
    </location>
</feature>
<keyword evidence="1" id="KW-1133">Transmembrane helix</keyword>
<sequence>MKRTGAGVLVVAAVLGVAAGFAVDQLLTSSGRPTFTPAVTLPILLVVLGAVVIGFAIPIRRATHGSSPARINPFRALRIAMLAKASSIVGAAVGGLGAGLWIFVATRPVAPSLGSLATVIATTVCGALLVAAGLVAEHLCTIRKDDDDEQPGDSGLEPRIHDH</sequence>
<organism evidence="2 3">
    <name type="scientific">Microbacterium arthrosphaerae</name>
    <dbReference type="NCBI Taxonomy" id="792652"/>
    <lineage>
        <taxon>Bacteria</taxon>
        <taxon>Bacillati</taxon>
        <taxon>Actinomycetota</taxon>
        <taxon>Actinomycetes</taxon>
        <taxon>Micrococcales</taxon>
        <taxon>Microbacteriaceae</taxon>
        <taxon>Microbacterium</taxon>
    </lineage>
</organism>
<protein>
    <submittedName>
        <fullName evidence="2">DUF3180 domain-containing protein</fullName>
    </submittedName>
</protein>
<dbReference type="RefSeq" id="WP_318354160.1">
    <property type="nucleotide sequence ID" value="NZ_JAWQEV010000004.1"/>
</dbReference>
<dbReference type="Proteomes" id="UP001283109">
    <property type="component" value="Unassembled WGS sequence"/>
</dbReference>
<keyword evidence="1" id="KW-0472">Membrane</keyword>
<evidence type="ECO:0000256" key="1">
    <source>
        <dbReference type="SAM" id="Phobius"/>
    </source>
</evidence>
<feature type="transmembrane region" description="Helical" evidence="1">
    <location>
        <begin position="79"/>
        <end position="104"/>
    </location>
</feature>
<dbReference type="Pfam" id="PF11377">
    <property type="entry name" value="DUF3180"/>
    <property type="match status" value="1"/>
</dbReference>
<proteinExistence type="predicted"/>
<evidence type="ECO:0000313" key="2">
    <source>
        <dbReference type="EMBL" id="MDW4573638.1"/>
    </source>
</evidence>
<gene>
    <name evidence="2" type="ORF">R8Z58_12730</name>
</gene>
<keyword evidence="3" id="KW-1185">Reference proteome</keyword>
<dbReference type="InterPro" id="IPR021517">
    <property type="entry name" value="DUF3180"/>
</dbReference>
<comment type="caution">
    <text evidence="2">The sequence shown here is derived from an EMBL/GenBank/DDBJ whole genome shotgun (WGS) entry which is preliminary data.</text>
</comment>
<keyword evidence="1" id="KW-0812">Transmembrane</keyword>
<accession>A0ABU4H2T4</accession>
<reference evidence="2 3" key="1">
    <citation type="submission" date="2023-11" db="EMBL/GenBank/DDBJ databases">
        <title>Draft genome sequence of Microbacterium arthrosphaerae JCM 30492.</title>
        <authorList>
            <person name="Zhang G."/>
            <person name="Ding Y."/>
        </authorList>
    </citation>
    <scope>NUCLEOTIDE SEQUENCE [LARGE SCALE GENOMIC DNA]</scope>
    <source>
        <strain evidence="2 3">JCM 30492</strain>
    </source>
</reference>
<dbReference type="EMBL" id="JAWQEV010000004">
    <property type="protein sequence ID" value="MDW4573638.1"/>
    <property type="molecule type" value="Genomic_DNA"/>
</dbReference>
<evidence type="ECO:0000313" key="3">
    <source>
        <dbReference type="Proteomes" id="UP001283109"/>
    </source>
</evidence>
<name>A0ABU4H2T4_9MICO</name>